<reference evidence="1" key="1">
    <citation type="submission" date="2021-06" db="EMBL/GenBank/DDBJ databases">
        <authorList>
            <person name="Kallberg Y."/>
            <person name="Tangrot J."/>
            <person name="Rosling A."/>
        </authorList>
    </citation>
    <scope>NUCLEOTIDE SEQUENCE</scope>
    <source>
        <strain evidence="1">28 12/20/2015</strain>
    </source>
</reference>
<name>A0ACA9P3M2_9GLOM</name>
<dbReference type="Proteomes" id="UP000789366">
    <property type="component" value="Unassembled WGS sequence"/>
</dbReference>
<gene>
    <name evidence="1" type="ORF">SPELUC_LOCUS10216</name>
</gene>
<keyword evidence="2" id="KW-1185">Reference proteome</keyword>
<dbReference type="EMBL" id="CAJVPW010018523">
    <property type="protein sequence ID" value="CAG8682155.1"/>
    <property type="molecule type" value="Genomic_DNA"/>
</dbReference>
<sequence length="218" mass="25320">RRYQARQAAQKSLEKRQAVSHNKIIIEIEALLLDLNQEQFDDIYKVLTKLMNNETVSNDISHDNEISKEEHQKIKLMSLLSNESLQNANNRLVLENKKLTRQNKKLIRKAQSLGAQKKILYNQKLHHISKIHSLVRNSQTMTDTAFRNKIKFLFKINKWKYLSNTIWLASSISQVGNISMRSTIECTKIIYEFLIGEPPFSQIKQAPAFGIMVNESSH</sequence>
<evidence type="ECO:0000313" key="2">
    <source>
        <dbReference type="Proteomes" id="UP000789366"/>
    </source>
</evidence>
<proteinExistence type="predicted"/>
<comment type="caution">
    <text evidence="1">The sequence shown here is derived from an EMBL/GenBank/DDBJ whole genome shotgun (WGS) entry which is preliminary data.</text>
</comment>
<feature type="non-terminal residue" evidence="1">
    <location>
        <position position="1"/>
    </location>
</feature>
<feature type="non-terminal residue" evidence="1">
    <location>
        <position position="218"/>
    </location>
</feature>
<protein>
    <submittedName>
        <fullName evidence="1">13956_t:CDS:1</fullName>
    </submittedName>
</protein>
<evidence type="ECO:0000313" key="1">
    <source>
        <dbReference type="EMBL" id="CAG8682155.1"/>
    </source>
</evidence>
<organism evidence="1 2">
    <name type="scientific">Cetraspora pellucida</name>
    <dbReference type="NCBI Taxonomy" id="1433469"/>
    <lineage>
        <taxon>Eukaryota</taxon>
        <taxon>Fungi</taxon>
        <taxon>Fungi incertae sedis</taxon>
        <taxon>Mucoromycota</taxon>
        <taxon>Glomeromycotina</taxon>
        <taxon>Glomeromycetes</taxon>
        <taxon>Diversisporales</taxon>
        <taxon>Gigasporaceae</taxon>
        <taxon>Cetraspora</taxon>
    </lineage>
</organism>
<accession>A0ACA9P3M2</accession>